<keyword evidence="11" id="KW-0511">Multifunctional enzyme</keyword>
<keyword evidence="4 14" id="KW-0288">FMN</keyword>
<evidence type="ECO:0000256" key="14">
    <source>
        <dbReference type="PIRNR" id="PIRNR004491"/>
    </source>
</evidence>
<evidence type="ECO:0000256" key="3">
    <source>
        <dbReference type="ARBA" id="ARBA00022630"/>
    </source>
</evidence>
<dbReference type="InterPro" id="IPR023465">
    <property type="entry name" value="Riboflavin_kinase_dom_sf"/>
</dbReference>
<dbReference type="NCBIfam" id="NF004160">
    <property type="entry name" value="PRK05627.1-3"/>
    <property type="match status" value="1"/>
</dbReference>
<dbReference type="InterPro" id="IPR015865">
    <property type="entry name" value="Riboflavin_kinase_bac/euk"/>
</dbReference>
<dbReference type="InterPro" id="IPR002606">
    <property type="entry name" value="Riboflavin_kinase_bac"/>
</dbReference>
<name>A0ABZ2FGE0_9MICO</name>
<keyword evidence="8 14" id="KW-0418">Kinase</keyword>
<dbReference type="Pfam" id="PF06574">
    <property type="entry name" value="FAD_syn"/>
    <property type="match status" value="1"/>
</dbReference>
<evidence type="ECO:0000256" key="6">
    <source>
        <dbReference type="ARBA" id="ARBA00022695"/>
    </source>
</evidence>
<evidence type="ECO:0000313" key="16">
    <source>
        <dbReference type="EMBL" id="WWF05395.1"/>
    </source>
</evidence>
<dbReference type="PANTHER" id="PTHR22749">
    <property type="entry name" value="RIBOFLAVIN KINASE/FMN ADENYLYLTRANSFERASE"/>
    <property type="match status" value="1"/>
</dbReference>
<dbReference type="CDD" id="cd02064">
    <property type="entry name" value="FAD_synthetase_N"/>
    <property type="match status" value="1"/>
</dbReference>
<dbReference type="GO" id="GO:0003919">
    <property type="term" value="F:FMN adenylyltransferase activity"/>
    <property type="evidence" value="ECO:0007669"/>
    <property type="project" value="UniProtKB-EC"/>
</dbReference>
<dbReference type="Gene3D" id="3.40.50.620">
    <property type="entry name" value="HUPs"/>
    <property type="match status" value="1"/>
</dbReference>
<dbReference type="GO" id="GO:0008531">
    <property type="term" value="F:riboflavin kinase activity"/>
    <property type="evidence" value="ECO:0007669"/>
    <property type="project" value="UniProtKB-EC"/>
</dbReference>
<evidence type="ECO:0000256" key="4">
    <source>
        <dbReference type="ARBA" id="ARBA00022643"/>
    </source>
</evidence>
<evidence type="ECO:0000256" key="10">
    <source>
        <dbReference type="ARBA" id="ARBA00022840"/>
    </source>
</evidence>
<gene>
    <name evidence="16" type="ORF">N5P18_00540</name>
</gene>
<feature type="domain" description="Riboflavin kinase" evidence="15">
    <location>
        <begin position="183"/>
        <end position="318"/>
    </location>
</feature>
<dbReference type="Proteomes" id="UP001381003">
    <property type="component" value="Chromosome"/>
</dbReference>
<evidence type="ECO:0000256" key="8">
    <source>
        <dbReference type="ARBA" id="ARBA00022777"/>
    </source>
</evidence>
<dbReference type="PIRSF" id="PIRSF004491">
    <property type="entry name" value="FAD_Synth"/>
    <property type="match status" value="1"/>
</dbReference>
<keyword evidence="6 14" id="KW-0548">Nucleotidyltransferase</keyword>
<evidence type="ECO:0000256" key="9">
    <source>
        <dbReference type="ARBA" id="ARBA00022827"/>
    </source>
</evidence>
<dbReference type="InterPro" id="IPR023468">
    <property type="entry name" value="Riboflavin_kinase"/>
</dbReference>
<sequence>MQQWSSPSATPPQLRPCVATFGNFDGVHRGHRAILDELARQARARDVPAVAVTFDPHPVEVMHPERAPQIISPGVLRDDLLEQAGVDGLLVLPYTLEFARTSAVDYIVDTFVTGLHAEALVVGADTRGFGAGYTGDVELLRELGEEHGFEVVVIEDQGDTARWSSSAVRNHLAIGEVEDAAAILGRPHRVTGTVVHGHHRGRELGYPTANLGTDSLGLIPADGVYAGWLTRLDLDTDGPDGTDRRLPAAISVGTNPTFDGQVRVVESYVLDRTDLDLYGEQVAVDFVGHVRPTLRFDTIDELLEAMADDVRQTRAVLGLPPSASA</sequence>
<keyword evidence="9 14" id="KW-0274">FAD</keyword>
<dbReference type="SMART" id="SM00904">
    <property type="entry name" value="Flavokinase"/>
    <property type="match status" value="1"/>
</dbReference>
<dbReference type="EC" id="2.7.1.26" evidence="14"/>
<evidence type="ECO:0000256" key="1">
    <source>
        <dbReference type="ARBA" id="ARBA00004726"/>
    </source>
</evidence>
<dbReference type="PANTHER" id="PTHR22749:SF6">
    <property type="entry name" value="RIBOFLAVIN KINASE"/>
    <property type="match status" value="1"/>
</dbReference>
<evidence type="ECO:0000259" key="15">
    <source>
        <dbReference type="SMART" id="SM00904"/>
    </source>
</evidence>
<keyword evidence="5 14" id="KW-0808">Transferase</keyword>
<keyword evidence="17" id="KW-1185">Reference proteome</keyword>
<dbReference type="RefSeq" id="WP_338538379.1">
    <property type="nucleotide sequence ID" value="NZ_CP104874.1"/>
</dbReference>
<evidence type="ECO:0000256" key="12">
    <source>
        <dbReference type="ARBA" id="ARBA00047880"/>
    </source>
</evidence>
<dbReference type="NCBIfam" id="TIGR00083">
    <property type="entry name" value="ribF"/>
    <property type="match status" value="1"/>
</dbReference>
<evidence type="ECO:0000313" key="17">
    <source>
        <dbReference type="Proteomes" id="UP001381003"/>
    </source>
</evidence>
<comment type="catalytic activity">
    <reaction evidence="13 14">
        <text>FMN + ATP + H(+) = FAD + diphosphate</text>
        <dbReference type="Rhea" id="RHEA:17237"/>
        <dbReference type="ChEBI" id="CHEBI:15378"/>
        <dbReference type="ChEBI" id="CHEBI:30616"/>
        <dbReference type="ChEBI" id="CHEBI:33019"/>
        <dbReference type="ChEBI" id="CHEBI:57692"/>
        <dbReference type="ChEBI" id="CHEBI:58210"/>
        <dbReference type="EC" id="2.7.7.2"/>
    </reaction>
</comment>
<dbReference type="EMBL" id="CP104874">
    <property type="protein sequence ID" value="WWF05395.1"/>
    <property type="molecule type" value="Genomic_DNA"/>
</dbReference>
<protein>
    <recommendedName>
        <fullName evidence="14">Riboflavin biosynthesis protein</fullName>
    </recommendedName>
    <domain>
        <recommendedName>
            <fullName evidence="14">Riboflavin kinase</fullName>
            <ecNumber evidence="14">2.7.1.26</ecNumber>
        </recommendedName>
        <alternativeName>
            <fullName evidence="14">Flavokinase</fullName>
        </alternativeName>
    </domain>
    <domain>
        <recommendedName>
            <fullName evidence="14">FMN adenylyltransferase</fullName>
            <ecNumber evidence="14">2.7.7.2</ecNumber>
        </recommendedName>
        <alternativeName>
            <fullName evidence="14">FAD pyrophosphorylase</fullName>
        </alternativeName>
        <alternativeName>
            <fullName evidence="14">FAD synthase</fullName>
        </alternativeName>
    </domain>
</protein>
<keyword evidence="10 14" id="KW-0067">ATP-binding</keyword>
<organism evidence="16 17">
    <name type="scientific">Janibacter terrae</name>
    <dbReference type="NCBI Taxonomy" id="103817"/>
    <lineage>
        <taxon>Bacteria</taxon>
        <taxon>Bacillati</taxon>
        <taxon>Actinomycetota</taxon>
        <taxon>Actinomycetes</taxon>
        <taxon>Micrococcales</taxon>
        <taxon>Intrasporangiaceae</taxon>
        <taxon>Janibacter</taxon>
    </lineage>
</organism>
<dbReference type="SUPFAM" id="SSF82114">
    <property type="entry name" value="Riboflavin kinase-like"/>
    <property type="match status" value="1"/>
</dbReference>
<dbReference type="Pfam" id="PF01687">
    <property type="entry name" value="Flavokinase"/>
    <property type="match status" value="1"/>
</dbReference>
<evidence type="ECO:0000256" key="11">
    <source>
        <dbReference type="ARBA" id="ARBA00023268"/>
    </source>
</evidence>
<keyword evidence="7 14" id="KW-0547">Nucleotide-binding</keyword>
<comment type="pathway">
    <text evidence="1 14">Cofactor biosynthesis; FAD biosynthesis; FAD from FMN: step 1/1.</text>
</comment>
<proteinExistence type="inferred from homology"/>
<accession>A0ABZ2FGE0</accession>
<dbReference type="InterPro" id="IPR015864">
    <property type="entry name" value="FAD_synthase"/>
</dbReference>
<evidence type="ECO:0000256" key="7">
    <source>
        <dbReference type="ARBA" id="ARBA00022741"/>
    </source>
</evidence>
<evidence type="ECO:0000256" key="13">
    <source>
        <dbReference type="ARBA" id="ARBA00049494"/>
    </source>
</evidence>
<dbReference type="EC" id="2.7.7.2" evidence="14"/>
<comment type="similarity">
    <text evidence="14">Belongs to the ribF family.</text>
</comment>
<dbReference type="SUPFAM" id="SSF52374">
    <property type="entry name" value="Nucleotidylyl transferase"/>
    <property type="match status" value="1"/>
</dbReference>
<dbReference type="Gene3D" id="2.40.30.30">
    <property type="entry name" value="Riboflavin kinase-like"/>
    <property type="match status" value="1"/>
</dbReference>
<comment type="catalytic activity">
    <reaction evidence="12 14">
        <text>riboflavin + ATP = FMN + ADP + H(+)</text>
        <dbReference type="Rhea" id="RHEA:14357"/>
        <dbReference type="ChEBI" id="CHEBI:15378"/>
        <dbReference type="ChEBI" id="CHEBI:30616"/>
        <dbReference type="ChEBI" id="CHEBI:57986"/>
        <dbReference type="ChEBI" id="CHEBI:58210"/>
        <dbReference type="ChEBI" id="CHEBI:456216"/>
        <dbReference type="EC" id="2.7.1.26"/>
    </reaction>
</comment>
<dbReference type="InterPro" id="IPR014729">
    <property type="entry name" value="Rossmann-like_a/b/a_fold"/>
</dbReference>
<comment type="pathway">
    <text evidence="2 14">Cofactor biosynthesis; FMN biosynthesis; FMN from riboflavin (ATP route): step 1/1.</text>
</comment>
<evidence type="ECO:0000256" key="5">
    <source>
        <dbReference type="ARBA" id="ARBA00022679"/>
    </source>
</evidence>
<keyword evidence="3 14" id="KW-0285">Flavoprotein</keyword>
<evidence type="ECO:0000256" key="2">
    <source>
        <dbReference type="ARBA" id="ARBA00005201"/>
    </source>
</evidence>
<reference evidence="16 17" key="1">
    <citation type="submission" date="2022-09" db="EMBL/GenBank/DDBJ databases">
        <title>Complete genome sequence of Janibacter terrae strain COS04-44, PCL-degrading bacteria isolated from oil spilled coast.</title>
        <authorList>
            <person name="Park H."/>
            <person name="Kim J.Y."/>
            <person name="An S.H."/>
            <person name="Lee C.M."/>
            <person name="Weon H.-Y."/>
        </authorList>
    </citation>
    <scope>NUCLEOTIDE SEQUENCE [LARGE SCALE GENOMIC DNA]</scope>
    <source>
        <strain evidence="16 17">COS04-44</strain>
    </source>
</reference>